<keyword evidence="1" id="KW-0449">Lipoprotein</keyword>
<dbReference type="EMBL" id="KF901226">
    <property type="protein sequence ID" value="AIF23276.1"/>
    <property type="molecule type" value="Genomic_DNA"/>
</dbReference>
<accession>A0A075I3J9</accession>
<proteinExistence type="predicted"/>
<protein>
    <submittedName>
        <fullName evidence="1">Putative NLPA lipoprotein</fullName>
    </submittedName>
</protein>
<organism evidence="1">
    <name type="scientific">uncultured marine thaumarchaeote SAT1000_14_E04</name>
    <dbReference type="NCBI Taxonomy" id="1456383"/>
    <lineage>
        <taxon>Archaea</taxon>
        <taxon>Nitrososphaerota</taxon>
        <taxon>environmental samples</taxon>
    </lineage>
</organism>
<sequence>MGKSLPTKIIDESFSNLEITSNPIKNSVLIFAERADSLGYLGRTGYNLDGIFYDVNLNANSMVTKLNG</sequence>
<dbReference type="AlphaFoldDB" id="A0A075I3J9"/>
<evidence type="ECO:0000313" key="1">
    <source>
        <dbReference type="EMBL" id="AIF23276.1"/>
    </source>
</evidence>
<name>A0A075I3J9_9ARCH</name>
<reference evidence="1" key="1">
    <citation type="journal article" date="2014" name="Genome Biol. Evol.">
        <title>Pangenome evidence for extensive interdomain horizontal transfer affecting lineage core and shell genes in uncultured planktonic thaumarchaeota and euryarchaeota.</title>
        <authorList>
            <person name="Deschamps P."/>
            <person name="Zivanovic Y."/>
            <person name="Moreira D."/>
            <person name="Rodriguez-Valera F."/>
            <person name="Lopez-Garcia P."/>
        </authorList>
    </citation>
    <scope>NUCLEOTIDE SEQUENCE</scope>
</reference>